<sequence>MAELTLAQAITAALDLKLAQDPTTLIFGEDVGHNGGVFRITDGLQATYGQDRVFNTPLAESGIMGLALGLANEGWRPLPELQFGGFVFEAMDAIAGQIARFRYRYGGTRSMPMVIRAPFGGGVHTPELHSDNIEGLLSHIPGLRVIIPATAYDAKGLMISAIEDNDPVFFLEHLRMYRTVKGEVPDGHYTVPLDKANIVREGTDISIIAYGLMVHEALSAATTLANEGINAEVIDLRTVSPIDMHTVLESVEKTHRAIACQEAQRQSGITGQLISEITERAFMTLDAPVGRVTAPDTTFPFGMAESIWMPNATDIVETARKTVQF</sequence>
<gene>
    <name evidence="5" type="primary">pdhB</name>
    <name evidence="5" type="ORF">SAMEA4475696_01253</name>
</gene>
<dbReference type="Gene3D" id="3.40.50.920">
    <property type="match status" value="1"/>
</dbReference>
<dbReference type="SUPFAM" id="SSF52922">
    <property type="entry name" value="TK C-terminal domain-like"/>
    <property type="match status" value="1"/>
</dbReference>
<keyword evidence="2 5" id="KW-0560">Oxidoreductase</keyword>
<evidence type="ECO:0000256" key="3">
    <source>
        <dbReference type="ARBA" id="ARBA00023052"/>
    </source>
</evidence>
<comment type="cofactor">
    <cofactor evidence="1">
        <name>thiamine diphosphate</name>
        <dbReference type="ChEBI" id="CHEBI:58937"/>
    </cofactor>
</comment>
<proteinExistence type="predicted"/>
<accession>A0A239VGS9</accession>
<dbReference type="AlphaFoldDB" id="A0A239VGS9"/>
<dbReference type="PANTHER" id="PTHR43257">
    <property type="entry name" value="PYRUVATE DEHYDROGENASE E1 COMPONENT BETA SUBUNIT"/>
    <property type="match status" value="1"/>
</dbReference>
<dbReference type="InterPro" id="IPR009014">
    <property type="entry name" value="Transketo_C/PFOR_II"/>
</dbReference>
<dbReference type="CDD" id="cd07036">
    <property type="entry name" value="TPP_PYR_E1-PDHc-beta_like"/>
    <property type="match status" value="1"/>
</dbReference>
<dbReference type="GO" id="GO:0004739">
    <property type="term" value="F:pyruvate dehydrogenase (acetyl-transferring) activity"/>
    <property type="evidence" value="ECO:0007669"/>
    <property type="project" value="UniProtKB-EC"/>
</dbReference>
<evidence type="ECO:0000259" key="4">
    <source>
        <dbReference type="SMART" id="SM00861"/>
    </source>
</evidence>
<organism evidence="5 6">
    <name type="scientific">Dermatophilus congolensis</name>
    <dbReference type="NCBI Taxonomy" id="1863"/>
    <lineage>
        <taxon>Bacteria</taxon>
        <taxon>Bacillati</taxon>
        <taxon>Actinomycetota</taxon>
        <taxon>Actinomycetes</taxon>
        <taxon>Micrococcales</taxon>
        <taxon>Dermatophilaceae</taxon>
        <taxon>Dermatophilus</taxon>
    </lineage>
</organism>
<dbReference type="Proteomes" id="UP000242637">
    <property type="component" value="Chromosome 1"/>
</dbReference>
<reference evidence="5 6" key="1">
    <citation type="submission" date="2017-06" db="EMBL/GenBank/DDBJ databases">
        <authorList>
            <consortium name="Pathogen Informatics"/>
        </authorList>
    </citation>
    <scope>NUCLEOTIDE SEQUENCE [LARGE SCALE GENOMIC DNA]</scope>
    <source>
        <strain evidence="5 6">NCTC13039</strain>
    </source>
</reference>
<evidence type="ECO:0000256" key="2">
    <source>
        <dbReference type="ARBA" id="ARBA00023002"/>
    </source>
</evidence>
<keyword evidence="6" id="KW-1185">Reference proteome</keyword>
<dbReference type="EC" id="1.2.4.1" evidence="5"/>
<dbReference type="Pfam" id="PF02779">
    <property type="entry name" value="Transket_pyr"/>
    <property type="match status" value="1"/>
</dbReference>
<dbReference type="FunFam" id="3.40.50.970:FF:000001">
    <property type="entry name" value="Pyruvate dehydrogenase E1 beta subunit"/>
    <property type="match status" value="1"/>
</dbReference>
<dbReference type="RefSeq" id="WP_028327971.1">
    <property type="nucleotide sequence ID" value="NZ_JAAFNI010000001.1"/>
</dbReference>
<protein>
    <submittedName>
        <fullName evidence="5">Pyruvate dehydrogenase E1 component subunit beta</fullName>
        <ecNumber evidence="5">1.2.4.1</ecNumber>
    </submittedName>
</protein>
<dbReference type="InterPro" id="IPR033248">
    <property type="entry name" value="Transketolase_C"/>
</dbReference>
<dbReference type="KEGG" id="dco:SAMEA4475696_1253"/>
<dbReference type="EMBL" id="LT906453">
    <property type="protein sequence ID" value="SNV21501.1"/>
    <property type="molecule type" value="Genomic_DNA"/>
</dbReference>
<dbReference type="Pfam" id="PF02780">
    <property type="entry name" value="Transketolase_C"/>
    <property type="match status" value="1"/>
</dbReference>
<dbReference type="PANTHER" id="PTHR43257:SF2">
    <property type="entry name" value="PYRUVATE DEHYDROGENASE E1 COMPONENT SUBUNIT BETA"/>
    <property type="match status" value="1"/>
</dbReference>
<evidence type="ECO:0000313" key="6">
    <source>
        <dbReference type="Proteomes" id="UP000242637"/>
    </source>
</evidence>
<dbReference type="InterPro" id="IPR029061">
    <property type="entry name" value="THDP-binding"/>
</dbReference>
<evidence type="ECO:0000313" key="5">
    <source>
        <dbReference type="EMBL" id="SNV21501.1"/>
    </source>
</evidence>
<dbReference type="SUPFAM" id="SSF52518">
    <property type="entry name" value="Thiamin diphosphate-binding fold (THDP-binding)"/>
    <property type="match status" value="1"/>
</dbReference>
<name>A0A239VGS9_9MICO</name>
<keyword evidence="3" id="KW-0786">Thiamine pyrophosphate</keyword>
<dbReference type="GeneID" id="63459482"/>
<dbReference type="InterPro" id="IPR005475">
    <property type="entry name" value="Transketolase-like_Pyr-bd"/>
</dbReference>
<dbReference type="Gene3D" id="3.40.50.970">
    <property type="match status" value="1"/>
</dbReference>
<dbReference type="GO" id="GO:0000287">
    <property type="term" value="F:magnesium ion binding"/>
    <property type="evidence" value="ECO:0007669"/>
    <property type="project" value="UniProtKB-ARBA"/>
</dbReference>
<dbReference type="SMART" id="SM00861">
    <property type="entry name" value="Transket_pyr"/>
    <property type="match status" value="1"/>
</dbReference>
<dbReference type="FunFam" id="3.40.50.920:FF:000001">
    <property type="entry name" value="Pyruvate dehydrogenase E1 beta subunit"/>
    <property type="match status" value="1"/>
</dbReference>
<evidence type="ECO:0000256" key="1">
    <source>
        <dbReference type="ARBA" id="ARBA00001964"/>
    </source>
</evidence>
<dbReference type="STRING" id="1121387.GCA_000429885_02057"/>
<feature type="domain" description="Transketolase-like pyrimidine-binding" evidence="4">
    <location>
        <begin position="4"/>
        <end position="179"/>
    </location>
</feature>
<dbReference type="OrthoDB" id="3457658at2"/>
<keyword evidence="5" id="KW-0670">Pyruvate</keyword>